<evidence type="ECO:0000313" key="1">
    <source>
        <dbReference type="EMBL" id="ASV74142.1"/>
    </source>
</evidence>
<reference evidence="1 2" key="1">
    <citation type="journal article" name="Front. Microbiol.">
        <title>Sugar Metabolism of the First Thermophilic Planctomycete Thermogutta terrifontis: Comparative Genomic and Transcriptomic Approaches.</title>
        <authorList>
            <person name="Elcheninov A.G."/>
            <person name="Menzel P."/>
            <person name="Gudbergsdottir S.R."/>
            <person name="Slesarev A.I."/>
            <person name="Kadnikov V.V."/>
            <person name="Krogh A."/>
            <person name="Bonch-Osmolovskaya E.A."/>
            <person name="Peng X."/>
            <person name="Kublanov I.V."/>
        </authorList>
    </citation>
    <scope>NUCLEOTIDE SEQUENCE [LARGE SCALE GENOMIC DNA]</scope>
    <source>
        <strain evidence="1 2">R1</strain>
    </source>
</reference>
<protein>
    <submittedName>
        <fullName evidence="1">Uncharacterized protein</fullName>
    </submittedName>
</protein>
<proteinExistence type="predicted"/>
<evidence type="ECO:0000313" key="2">
    <source>
        <dbReference type="Proteomes" id="UP000215086"/>
    </source>
</evidence>
<name>A0A286RDW4_9BACT</name>
<organism evidence="1 2">
    <name type="scientific">Thermogutta terrifontis</name>
    <dbReference type="NCBI Taxonomy" id="1331910"/>
    <lineage>
        <taxon>Bacteria</taxon>
        <taxon>Pseudomonadati</taxon>
        <taxon>Planctomycetota</taxon>
        <taxon>Planctomycetia</taxon>
        <taxon>Pirellulales</taxon>
        <taxon>Thermoguttaceae</taxon>
        <taxon>Thermogutta</taxon>
    </lineage>
</organism>
<dbReference type="EMBL" id="CP018477">
    <property type="protein sequence ID" value="ASV74142.1"/>
    <property type="molecule type" value="Genomic_DNA"/>
</dbReference>
<accession>A0A286RDW4</accession>
<keyword evidence="2" id="KW-1185">Reference proteome</keyword>
<sequence>MIARVLPVPIVLATLTALALIRNYAWCDVKGNENGPLDTIG</sequence>
<dbReference type="AlphaFoldDB" id="A0A286RDW4"/>
<gene>
    <name evidence="1" type="ORF">THTE_1540</name>
</gene>
<dbReference type="KEGG" id="ttf:THTE_1540"/>
<dbReference type="Proteomes" id="UP000215086">
    <property type="component" value="Chromosome"/>
</dbReference>